<dbReference type="AlphaFoldDB" id="A0A5B7E5U2"/>
<reference evidence="2 3" key="1">
    <citation type="submission" date="2019-05" db="EMBL/GenBank/DDBJ databases">
        <title>Another draft genome of Portunus trituberculatus and its Hox gene families provides insights of decapod evolution.</title>
        <authorList>
            <person name="Jeong J.-H."/>
            <person name="Song I."/>
            <person name="Kim S."/>
            <person name="Choi T."/>
            <person name="Kim D."/>
            <person name="Ryu S."/>
            <person name="Kim W."/>
        </authorList>
    </citation>
    <scope>NUCLEOTIDE SEQUENCE [LARGE SCALE GENOMIC DNA]</scope>
    <source>
        <tissue evidence="2">Muscle</tissue>
    </source>
</reference>
<feature type="region of interest" description="Disordered" evidence="1">
    <location>
        <begin position="42"/>
        <end position="65"/>
    </location>
</feature>
<gene>
    <name evidence="2" type="ORF">E2C01_021895</name>
</gene>
<proteinExistence type="predicted"/>
<evidence type="ECO:0000256" key="1">
    <source>
        <dbReference type="SAM" id="MobiDB-lite"/>
    </source>
</evidence>
<sequence>MLQDDRGILGKGWVMHGDEGAGSGMWTGRRCGDVAAGACHGVAGTKSEQERSRTEVVPQVEQPHL</sequence>
<comment type="caution">
    <text evidence="2">The sequence shown here is derived from an EMBL/GenBank/DDBJ whole genome shotgun (WGS) entry which is preliminary data.</text>
</comment>
<evidence type="ECO:0000313" key="3">
    <source>
        <dbReference type="Proteomes" id="UP000324222"/>
    </source>
</evidence>
<organism evidence="2 3">
    <name type="scientific">Portunus trituberculatus</name>
    <name type="common">Swimming crab</name>
    <name type="synonym">Neptunus trituberculatus</name>
    <dbReference type="NCBI Taxonomy" id="210409"/>
    <lineage>
        <taxon>Eukaryota</taxon>
        <taxon>Metazoa</taxon>
        <taxon>Ecdysozoa</taxon>
        <taxon>Arthropoda</taxon>
        <taxon>Crustacea</taxon>
        <taxon>Multicrustacea</taxon>
        <taxon>Malacostraca</taxon>
        <taxon>Eumalacostraca</taxon>
        <taxon>Eucarida</taxon>
        <taxon>Decapoda</taxon>
        <taxon>Pleocyemata</taxon>
        <taxon>Brachyura</taxon>
        <taxon>Eubrachyura</taxon>
        <taxon>Portunoidea</taxon>
        <taxon>Portunidae</taxon>
        <taxon>Portuninae</taxon>
        <taxon>Portunus</taxon>
    </lineage>
</organism>
<protein>
    <submittedName>
        <fullName evidence="2">Uncharacterized protein</fullName>
    </submittedName>
</protein>
<evidence type="ECO:0000313" key="2">
    <source>
        <dbReference type="EMBL" id="MPC28685.1"/>
    </source>
</evidence>
<name>A0A5B7E5U2_PORTR</name>
<dbReference type="EMBL" id="VSRR010001950">
    <property type="protein sequence ID" value="MPC28685.1"/>
    <property type="molecule type" value="Genomic_DNA"/>
</dbReference>
<accession>A0A5B7E5U2</accession>
<keyword evidence="3" id="KW-1185">Reference proteome</keyword>
<dbReference type="Proteomes" id="UP000324222">
    <property type="component" value="Unassembled WGS sequence"/>
</dbReference>